<sequence>MEVDKDLPFETLLKLENQLGSKTFHEAHMKKSEKSLLPKRKQNTNREDDSDEAPEEFSSKHPPKQKFIKSFKQPKQTPAIDPRFNPRSGTFKADHFRRNFQFAFDLKDQELDTLKNSTHSMSNSEEKEKVKYLIQRRDNQKREQLKKLNKPKPIINKDGYKYYPSKKEIVAQELVTKYDELKGSGKLQSYLEKRRKKQAGKERKKMGIEK</sequence>
<dbReference type="OrthoDB" id="448446at2759"/>
<evidence type="ECO:0000313" key="9">
    <source>
        <dbReference type="Proteomes" id="UP000183832"/>
    </source>
</evidence>
<comment type="subunit">
    <text evidence="6">Associates with 90S and pre-40S pre-ribosomal particles.</text>
</comment>
<keyword evidence="6" id="KW-0687">Ribonucleoprotein</keyword>
<dbReference type="Pfam" id="PF06102">
    <property type="entry name" value="RRP36"/>
    <property type="match status" value="1"/>
</dbReference>
<evidence type="ECO:0000256" key="1">
    <source>
        <dbReference type="ARBA" id="ARBA00004604"/>
    </source>
</evidence>
<evidence type="ECO:0000256" key="3">
    <source>
        <dbReference type="ARBA" id="ARBA00022517"/>
    </source>
</evidence>
<dbReference type="EMBL" id="CVRI01000040">
    <property type="protein sequence ID" value="CRK94733.1"/>
    <property type="molecule type" value="Genomic_DNA"/>
</dbReference>
<reference evidence="8 9" key="1">
    <citation type="submission" date="2015-04" db="EMBL/GenBank/DDBJ databases">
        <authorList>
            <person name="Syromyatnikov M.Y."/>
            <person name="Popov V.N."/>
        </authorList>
    </citation>
    <scope>NUCLEOTIDE SEQUENCE [LARGE SCALE GENOMIC DNA]</scope>
</reference>
<protein>
    <recommendedName>
        <fullName evidence="6">rRNA biogenesis protein RRP36</fullName>
    </recommendedName>
</protein>
<comment type="similarity">
    <text evidence="2 6">Belongs to the RRP36 family.</text>
</comment>
<keyword evidence="3 6" id="KW-0690">Ribosome biogenesis</keyword>
<evidence type="ECO:0000256" key="7">
    <source>
        <dbReference type="SAM" id="MobiDB-lite"/>
    </source>
</evidence>
<gene>
    <name evidence="8" type="ORF">CLUMA_CG008233</name>
</gene>
<organism evidence="8 9">
    <name type="scientific">Clunio marinus</name>
    <dbReference type="NCBI Taxonomy" id="568069"/>
    <lineage>
        <taxon>Eukaryota</taxon>
        <taxon>Metazoa</taxon>
        <taxon>Ecdysozoa</taxon>
        <taxon>Arthropoda</taxon>
        <taxon>Hexapoda</taxon>
        <taxon>Insecta</taxon>
        <taxon>Pterygota</taxon>
        <taxon>Neoptera</taxon>
        <taxon>Endopterygota</taxon>
        <taxon>Diptera</taxon>
        <taxon>Nematocera</taxon>
        <taxon>Chironomoidea</taxon>
        <taxon>Chironomidae</taxon>
        <taxon>Clunio</taxon>
    </lineage>
</organism>
<keyword evidence="9" id="KW-1185">Reference proteome</keyword>
<evidence type="ECO:0000313" key="8">
    <source>
        <dbReference type="EMBL" id="CRK94733.1"/>
    </source>
</evidence>
<dbReference type="PANTHER" id="PTHR21738:SF0">
    <property type="entry name" value="RIBOSOMAL RNA PROCESSING PROTEIN 36 HOMOLOG"/>
    <property type="match status" value="1"/>
</dbReference>
<evidence type="ECO:0000256" key="4">
    <source>
        <dbReference type="ARBA" id="ARBA00022552"/>
    </source>
</evidence>
<comment type="subcellular location">
    <subcellularLocation>
        <location evidence="1 6">Nucleus</location>
        <location evidence="1 6">Nucleolus</location>
    </subcellularLocation>
</comment>
<feature type="compositionally biased region" description="Basic and acidic residues" evidence="7">
    <location>
        <begin position="24"/>
        <end position="36"/>
    </location>
</feature>
<dbReference type="Proteomes" id="UP000183832">
    <property type="component" value="Unassembled WGS sequence"/>
</dbReference>
<dbReference type="AlphaFoldDB" id="A0A1J1I360"/>
<accession>A0A1J1I360</accession>
<evidence type="ECO:0000256" key="2">
    <source>
        <dbReference type="ARBA" id="ARBA00009418"/>
    </source>
</evidence>
<dbReference type="InterPro" id="IPR009292">
    <property type="entry name" value="RRP36"/>
</dbReference>
<keyword evidence="4 6" id="KW-0698">rRNA processing</keyword>
<feature type="region of interest" description="Disordered" evidence="7">
    <location>
        <begin position="24"/>
        <end position="91"/>
    </location>
</feature>
<keyword evidence="5 6" id="KW-0539">Nucleus</keyword>
<dbReference type="GO" id="GO:0005730">
    <property type="term" value="C:nucleolus"/>
    <property type="evidence" value="ECO:0007669"/>
    <property type="project" value="UniProtKB-SubCell"/>
</dbReference>
<evidence type="ECO:0000256" key="5">
    <source>
        <dbReference type="ARBA" id="ARBA00023242"/>
    </source>
</evidence>
<dbReference type="STRING" id="568069.A0A1J1I360"/>
<proteinExistence type="inferred from homology"/>
<dbReference type="GO" id="GO:0000462">
    <property type="term" value="P:maturation of SSU-rRNA from tricistronic rRNA transcript (SSU-rRNA, 5.8S rRNA, LSU-rRNA)"/>
    <property type="evidence" value="ECO:0007669"/>
    <property type="project" value="TreeGrafter"/>
</dbReference>
<comment type="function">
    <text evidence="6">Component of the 90S pre-ribosome involved in the maturation of rRNAs. Required for early cleavages of the pre-RNAs in the 40S ribosomal subunit maturation pathway.</text>
</comment>
<dbReference type="PANTHER" id="PTHR21738">
    <property type="entry name" value="RIBOSOMAL RNA PROCESSING PROTEIN 36 HOMOLOG"/>
    <property type="match status" value="1"/>
</dbReference>
<name>A0A1J1I360_9DIPT</name>
<evidence type="ECO:0000256" key="6">
    <source>
        <dbReference type="RuleBase" id="RU368027"/>
    </source>
</evidence>
<dbReference type="GO" id="GO:0030686">
    <property type="term" value="C:90S preribosome"/>
    <property type="evidence" value="ECO:0007669"/>
    <property type="project" value="TreeGrafter"/>
</dbReference>